<dbReference type="Proteomes" id="UP000624703">
    <property type="component" value="Unassembled WGS sequence"/>
</dbReference>
<reference evidence="1" key="1">
    <citation type="submission" date="2021-01" db="EMBL/GenBank/DDBJ databases">
        <title>Modified the classification status of verrucomicrobia.</title>
        <authorList>
            <person name="Feng X."/>
        </authorList>
    </citation>
    <scope>NUCLEOTIDE SEQUENCE</scope>
    <source>
        <strain evidence="1">_KCTC 22039</strain>
    </source>
</reference>
<dbReference type="EMBL" id="JAENIM010000021">
    <property type="protein sequence ID" value="MBK1790253.1"/>
    <property type="molecule type" value="Genomic_DNA"/>
</dbReference>
<keyword evidence="2" id="KW-1185">Reference proteome</keyword>
<proteinExistence type="predicted"/>
<dbReference type="RefSeq" id="WP_200310290.1">
    <property type="nucleotide sequence ID" value="NZ_JAENIM010000021.1"/>
</dbReference>
<comment type="caution">
    <text evidence="1">The sequence shown here is derived from an EMBL/GenBank/DDBJ whole genome shotgun (WGS) entry which is preliminary data.</text>
</comment>
<evidence type="ECO:0000313" key="1">
    <source>
        <dbReference type="EMBL" id="MBK1790253.1"/>
    </source>
</evidence>
<protein>
    <submittedName>
        <fullName evidence="1">Uncharacterized protein</fullName>
    </submittedName>
</protein>
<evidence type="ECO:0000313" key="2">
    <source>
        <dbReference type="Proteomes" id="UP000624703"/>
    </source>
</evidence>
<name>A0A8J7MBZ0_9BACT</name>
<organism evidence="1 2">
    <name type="scientific">Persicirhabdus sediminis</name>
    <dbReference type="NCBI Taxonomy" id="454144"/>
    <lineage>
        <taxon>Bacteria</taxon>
        <taxon>Pseudomonadati</taxon>
        <taxon>Verrucomicrobiota</taxon>
        <taxon>Verrucomicrobiia</taxon>
        <taxon>Verrucomicrobiales</taxon>
        <taxon>Verrucomicrobiaceae</taxon>
        <taxon>Persicirhabdus</taxon>
    </lineage>
</organism>
<dbReference type="AlphaFoldDB" id="A0A8J7MBZ0"/>
<sequence>MIEPWYIAVKSFSPVREEEWKKYIQWSGLTQLEEVIGLDNELCPRVVDTLEPDDWKHNVQQDYCTDFFRNLNYLKSRIAEVENCNLLAVTHNPQSECREVPFHPDFQFKGYELIDTKTGISALTNCRGFPLAFMNEELSKAGLISELARAREIQAALREHYAEEPHSHCDIRAVWKMA</sequence>
<gene>
    <name evidence="1" type="ORF">JIN82_03675</name>
</gene>
<accession>A0A8J7MBZ0</accession>